<feature type="transmembrane region" description="Helical" evidence="1">
    <location>
        <begin position="54"/>
        <end position="75"/>
    </location>
</feature>
<dbReference type="AlphaFoldDB" id="A0A2T2XEG5"/>
<dbReference type="EMBL" id="PXYW01000030">
    <property type="protein sequence ID" value="PSR32880.1"/>
    <property type="molecule type" value="Genomic_DNA"/>
</dbReference>
<evidence type="ECO:0008006" key="4">
    <source>
        <dbReference type="Google" id="ProtNLM"/>
    </source>
</evidence>
<keyword evidence="1" id="KW-0472">Membrane</keyword>
<comment type="caution">
    <text evidence="2">The sequence shown here is derived from an EMBL/GenBank/DDBJ whole genome shotgun (WGS) entry which is preliminary data.</text>
</comment>
<dbReference type="Proteomes" id="UP000242972">
    <property type="component" value="Unassembled WGS sequence"/>
</dbReference>
<keyword evidence="1" id="KW-1133">Transmembrane helix</keyword>
<keyword evidence="1" id="KW-0812">Transmembrane</keyword>
<evidence type="ECO:0000313" key="2">
    <source>
        <dbReference type="EMBL" id="PSR32880.1"/>
    </source>
</evidence>
<feature type="transmembrane region" description="Helical" evidence="1">
    <location>
        <begin position="28"/>
        <end position="48"/>
    </location>
</feature>
<evidence type="ECO:0000313" key="3">
    <source>
        <dbReference type="Proteomes" id="UP000242972"/>
    </source>
</evidence>
<reference evidence="2 3" key="1">
    <citation type="journal article" date="2014" name="BMC Genomics">
        <title>Comparison of environmental and isolate Sulfobacillus genomes reveals diverse carbon, sulfur, nitrogen, and hydrogen metabolisms.</title>
        <authorList>
            <person name="Justice N.B."/>
            <person name="Norman A."/>
            <person name="Brown C.T."/>
            <person name="Singh A."/>
            <person name="Thomas B.C."/>
            <person name="Banfield J.F."/>
        </authorList>
    </citation>
    <scope>NUCLEOTIDE SEQUENCE [LARGE SCALE GENOMIC DNA]</scope>
    <source>
        <strain evidence="2">AMDSBA4</strain>
    </source>
</reference>
<name>A0A2T2XEG5_9FIRM</name>
<proteinExistence type="predicted"/>
<feature type="transmembrane region" description="Helical" evidence="1">
    <location>
        <begin position="127"/>
        <end position="145"/>
    </location>
</feature>
<accession>A0A2T2XEG5</accession>
<sequence>MHQPTSLSSSSELESFQGDSHHLRRVQWLRLSLVFFALLDVAAHIFASPASTPIVSYWIDIETASYGLIAVIYLLGLRTYYGPPIIFTAYNMTMFFVSGFTALPFGINKVPLTGHLQFLQYSFGRGFSLAAWLYLLIVGLIMLRIDRGSRLNDLLKDS</sequence>
<gene>
    <name evidence="2" type="ORF">C7B46_12405</name>
</gene>
<evidence type="ECO:0000256" key="1">
    <source>
        <dbReference type="SAM" id="Phobius"/>
    </source>
</evidence>
<feature type="transmembrane region" description="Helical" evidence="1">
    <location>
        <begin position="87"/>
        <end position="107"/>
    </location>
</feature>
<organism evidence="2 3">
    <name type="scientific">Sulfobacillus benefaciens</name>
    <dbReference type="NCBI Taxonomy" id="453960"/>
    <lineage>
        <taxon>Bacteria</taxon>
        <taxon>Bacillati</taxon>
        <taxon>Bacillota</taxon>
        <taxon>Clostridia</taxon>
        <taxon>Eubacteriales</taxon>
        <taxon>Clostridiales Family XVII. Incertae Sedis</taxon>
        <taxon>Sulfobacillus</taxon>
    </lineage>
</organism>
<protein>
    <recommendedName>
        <fullName evidence="4">Transmembrane protein</fullName>
    </recommendedName>
</protein>